<sequence length="120" mass="12872">MRFLMLFLRLVLCAVCLFALCPSVPQADGSDTPDSLPLLAQERIQEQDSCLLAAPGAAFSAPARRGMPPQRAACAAAAVGVGALWRCLVHCRHACRARRSHRPCLLSQRRGGHAPPCPCI</sequence>
<dbReference type="Proteomes" id="UP000032483">
    <property type="component" value="Unassembled WGS sequence"/>
</dbReference>
<proteinExistence type="predicted"/>
<dbReference type="RefSeq" id="WP_050006016.1">
    <property type="nucleotide sequence ID" value="NZ_CAOJUJ010000020.1"/>
</dbReference>
<dbReference type="AlphaFoldDB" id="A0A0D8IXQ2"/>
<evidence type="ECO:0000313" key="2">
    <source>
        <dbReference type="EMBL" id="KJF39071.1"/>
    </source>
</evidence>
<dbReference type="GeneID" id="42857758"/>
<reference evidence="2" key="1">
    <citation type="submission" date="2015-02" db="EMBL/GenBank/DDBJ databases">
        <title>A novel member of the family Ruminococcaceae isolated from human feces.</title>
        <authorList>
            <person name="Shkoporov A.N."/>
            <person name="Chaplin A.V."/>
            <person name="Motuzova O.V."/>
            <person name="Kafarskaia L.I."/>
            <person name="Khokhlova E.V."/>
            <person name="Efimov B.A."/>
        </authorList>
    </citation>
    <scope>NUCLEOTIDE SEQUENCE [LARGE SCALE GENOMIC DNA]</scope>
    <source>
        <strain evidence="2">585-1</strain>
    </source>
</reference>
<evidence type="ECO:0008006" key="4">
    <source>
        <dbReference type="Google" id="ProtNLM"/>
    </source>
</evidence>
<accession>A0A0D8IXQ2</accession>
<keyword evidence="3" id="KW-1185">Reference proteome</keyword>
<keyword evidence="1" id="KW-0732">Signal</keyword>
<evidence type="ECO:0000256" key="1">
    <source>
        <dbReference type="SAM" id="SignalP"/>
    </source>
</evidence>
<feature type="chain" id="PRO_5002330835" description="Secreted protein" evidence="1">
    <location>
        <begin position="28"/>
        <end position="120"/>
    </location>
</feature>
<feature type="signal peptide" evidence="1">
    <location>
        <begin position="1"/>
        <end position="27"/>
    </location>
</feature>
<protein>
    <recommendedName>
        <fullName evidence="4">Secreted protein</fullName>
    </recommendedName>
</protein>
<evidence type="ECO:0000313" key="3">
    <source>
        <dbReference type="Proteomes" id="UP000032483"/>
    </source>
</evidence>
<dbReference type="EMBL" id="JXXK01000024">
    <property type="protein sequence ID" value="KJF39071.1"/>
    <property type="molecule type" value="Genomic_DNA"/>
</dbReference>
<gene>
    <name evidence="2" type="ORF">TQ39_14400</name>
</gene>
<name>A0A0D8IXQ2_9FIRM</name>
<organism evidence="2 3">
    <name type="scientific">Ruthenibacterium lactatiformans</name>
    <dbReference type="NCBI Taxonomy" id="1550024"/>
    <lineage>
        <taxon>Bacteria</taxon>
        <taxon>Bacillati</taxon>
        <taxon>Bacillota</taxon>
        <taxon>Clostridia</taxon>
        <taxon>Eubacteriales</taxon>
        <taxon>Oscillospiraceae</taxon>
        <taxon>Ruthenibacterium</taxon>
    </lineage>
</organism>
<comment type="caution">
    <text evidence="2">The sequence shown here is derived from an EMBL/GenBank/DDBJ whole genome shotgun (WGS) entry which is preliminary data.</text>
</comment>